<dbReference type="Proteomes" id="UP000055035">
    <property type="component" value="Unassembled WGS sequence"/>
</dbReference>
<evidence type="ECO:0000313" key="2">
    <source>
        <dbReference type="Proteomes" id="UP000055035"/>
    </source>
</evidence>
<dbReference type="EMBL" id="LNYJ01000011">
    <property type="protein sequence ID" value="KTD18310.1"/>
    <property type="molecule type" value="Genomic_DNA"/>
</dbReference>
<protein>
    <submittedName>
        <fullName evidence="1">Uncharacterized protein</fullName>
    </submittedName>
</protein>
<dbReference type="STRING" id="456.Ljor_2616"/>
<reference evidence="1 2" key="1">
    <citation type="submission" date="2015-11" db="EMBL/GenBank/DDBJ databases">
        <title>Genomic analysis of 38 Legionella species identifies large and diverse effector repertoires.</title>
        <authorList>
            <person name="Burstein D."/>
            <person name="Amaro F."/>
            <person name="Zusman T."/>
            <person name="Lifshitz Z."/>
            <person name="Cohen O."/>
            <person name="Gilbert J.A."/>
            <person name="Pupko T."/>
            <person name="Shuman H.A."/>
            <person name="Segal G."/>
        </authorList>
    </citation>
    <scope>NUCLEOTIDE SEQUENCE [LARGE SCALE GENOMIC DNA]</scope>
    <source>
        <strain evidence="1 2">BL-540</strain>
    </source>
</reference>
<dbReference type="OrthoDB" id="678471at2"/>
<organism evidence="1 2">
    <name type="scientific">Legionella jordanis</name>
    <dbReference type="NCBI Taxonomy" id="456"/>
    <lineage>
        <taxon>Bacteria</taxon>
        <taxon>Pseudomonadati</taxon>
        <taxon>Pseudomonadota</taxon>
        <taxon>Gammaproteobacteria</taxon>
        <taxon>Legionellales</taxon>
        <taxon>Legionellaceae</taxon>
        <taxon>Legionella</taxon>
    </lineage>
</organism>
<keyword evidence="2" id="KW-1185">Reference proteome</keyword>
<sequence>MDTSNPIHHIHNMRQRFKENVDHLREDIKKINDPQCKAMFETSAEVLLGLIKALDDYEEKNESAWQH</sequence>
<gene>
    <name evidence="1" type="ORF">Ljor_2616</name>
</gene>
<dbReference type="AlphaFoldDB" id="A0A0W0VES8"/>
<comment type="caution">
    <text evidence="1">The sequence shown here is derived from an EMBL/GenBank/DDBJ whole genome shotgun (WGS) entry which is preliminary data.</text>
</comment>
<proteinExistence type="predicted"/>
<name>A0A0W0VES8_9GAMM</name>
<accession>A0A0W0VES8</accession>
<evidence type="ECO:0000313" key="1">
    <source>
        <dbReference type="EMBL" id="KTD18310.1"/>
    </source>
</evidence>
<dbReference type="PATRIC" id="fig|456.5.peg.2808"/>
<dbReference type="RefSeq" id="WP_058471983.1">
    <property type="nucleotide sequence ID" value="NZ_CAAAIC010000006.1"/>
</dbReference>